<dbReference type="Proteomes" id="UP000670092">
    <property type="component" value="Unassembled WGS sequence"/>
</dbReference>
<feature type="region of interest" description="Disordered" evidence="1">
    <location>
        <begin position="69"/>
        <end position="103"/>
    </location>
</feature>
<protein>
    <submittedName>
        <fullName evidence="2">Uncharacterized protein</fullName>
    </submittedName>
</protein>
<evidence type="ECO:0000256" key="1">
    <source>
        <dbReference type="SAM" id="MobiDB-lite"/>
    </source>
</evidence>
<reference evidence="2 3" key="1">
    <citation type="submission" date="2021-01" db="EMBL/GenBank/DDBJ databases">
        <title>Chromosome-level genome assembly of a human fungal pathogen reveals clustering of transcriptionally co-regulated genes.</title>
        <authorList>
            <person name="Voorhies M."/>
            <person name="Cohen S."/>
            <person name="Shea T.P."/>
            <person name="Petrus S."/>
            <person name="Munoz J.F."/>
            <person name="Poplawski S."/>
            <person name="Goldman W.E."/>
            <person name="Michael T."/>
            <person name="Cuomo C.A."/>
            <person name="Sil A."/>
            <person name="Beyhan S."/>
        </authorList>
    </citation>
    <scope>NUCLEOTIDE SEQUENCE [LARGE SCALE GENOMIC DNA]</scope>
    <source>
        <strain evidence="2 3">G184AR</strain>
    </source>
</reference>
<comment type="caution">
    <text evidence="2">The sequence shown here is derived from an EMBL/GenBank/DDBJ whole genome shotgun (WGS) entry which is preliminary data.</text>
</comment>
<evidence type="ECO:0000313" key="3">
    <source>
        <dbReference type="Proteomes" id="UP000670092"/>
    </source>
</evidence>
<feature type="region of interest" description="Disordered" evidence="1">
    <location>
        <begin position="31"/>
        <end position="50"/>
    </location>
</feature>
<dbReference type="EMBL" id="JAEVHI010000002">
    <property type="protein sequence ID" value="KAG5299792.1"/>
    <property type="molecule type" value="Genomic_DNA"/>
</dbReference>
<evidence type="ECO:0000313" key="2">
    <source>
        <dbReference type="EMBL" id="KAG5299792.1"/>
    </source>
</evidence>
<feature type="compositionally biased region" description="Low complexity" evidence="1">
    <location>
        <begin position="88"/>
        <end position="103"/>
    </location>
</feature>
<gene>
    <name evidence="2" type="ORF">I7I52_10218</name>
</gene>
<sequence>MEIASQMSLSTCTTQVNPAFVTAHSRLNAAGNASSFPRAPTPTPTPTPTPFWPILYTSSCTPKISQHSFYHTPCQPSSRPPPRPNPSPSRCCRPSCSSPAMSL</sequence>
<organism evidence="2 3">
    <name type="scientific">Ajellomyces capsulatus</name>
    <name type="common">Darling's disease fungus</name>
    <name type="synonym">Histoplasma capsulatum</name>
    <dbReference type="NCBI Taxonomy" id="5037"/>
    <lineage>
        <taxon>Eukaryota</taxon>
        <taxon>Fungi</taxon>
        <taxon>Dikarya</taxon>
        <taxon>Ascomycota</taxon>
        <taxon>Pezizomycotina</taxon>
        <taxon>Eurotiomycetes</taxon>
        <taxon>Eurotiomycetidae</taxon>
        <taxon>Onygenales</taxon>
        <taxon>Ajellomycetaceae</taxon>
        <taxon>Histoplasma</taxon>
    </lineage>
</organism>
<accession>A0A8H8D3S2</accession>
<name>A0A8H8D3S2_AJECA</name>
<feature type="compositionally biased region" description="Pro residues" evidence="1">
    <location>
        <begin position="39"/>
        <end position="50"/>
    </location>
</feature>
<dbReference type="VEuPathDB" id="FungiDB:I7I52_10218"/>
<dbReference type="AlphaFoldDB" id="A0A8H8D3S2"/>
<proteinExistence type="predicted"/>
<feature type="compositionally biased region" description="Pro residues" evidence="1">
    <location>
        <begin position="78"/>
        <end position="87"/>
    </location>
</feature>